<feature type="non-terminal residue" evidence="1">
    <location>
        <position position="92"/>
    </location>
</feature>
<name>A0A9P6WR09_9ASCO</name>
<protein>
    <submittedName>
        <fullName evidence="1">Uncharacterized protein</fullName>
    </submittedName>
</protein>
<dbReference type="Proteomes" id="UP000697127">
    <property type="component" value="Unassembled WGS sequence"/>
</dbReference>
<sequence>MPKTIAVNVCARLAIHSSFIYSNLIHSCSNVGKILIYQRETKFRHPIEELRDILNMYCDKFHVRKAVVFLEVNMFWNQCTKILTNNIQNHTH</sequence>
<proteinExistence type="predicted"/>
<comment type="caution">
    <text evidence="1">The sequence shown here is derived from an EMBL/GenBank/DDBJ whole genome shotgun (WGS) entry which is preliminary data.</text>
</comment>
<dbReference type="EMBL" id="PUHW01000031">
    <property type="protein sequence ID" value="KAG0690473.1"/>
    <property type="molecule type" value="Genomic_DNA"/>
</dbReference>
<reference evidence="1" key="1">
    <citation type="submission" date="2020-11" db="EMBL/GenBank/DDBJ databases">
        <title>Kefir isolates.</title>
        <authorList>
            <person name="Marcisauskas S."/>
            <person name="Kim Y."/>
            <person name="Blasche S."/>
        </authorList>
    </citation>
    <scope>NUCLEOTIDE SEQUENCE</scope>
    <source>
        <strain evidence="1">Olga-1</strain>
    </source>
</reference>
<dbReference type="AlphaFoldDB" id="A0A9P6WR09"/>
<keyword evidence="2" id="KW-1185">Reference proteome</keyword>
<accession>A0A9P6WR09</accession>
<evidence type="ECO:0000313" key="1">
    <source>
        <dbReference type="EMBL" id="KAG0690473.1"/>
    </source>
</evidence>
<gene>
    <name evidence="1" type="ORF">C6P40_002848</name>
</gene>
<evidence type="ECO:0000313" key="2">
    <source>
        <dbReference type="Proteomes" id="UP000697127"/>
    </source>
</evidence>
<organism evidence="1 2">
    <name type="scientific">Pichia californica</name>
    <dbReference type="NCBI Taxonomy" id="460514"/>
    <lineage>
        <taxon>Eukaryota</taxon>
        <taxon>Fungi</taxon>
        <taxon>Dikarya</taxon>
        <taxon>Ascomycota</taxon>
        <taxon>Saccharomycotina</taxon>
        <taxon>Pichiomycetes</taxon>
        <taxon>Pichiales</taxon>
        <taxon>Pichiaceae</taxon>
        <taxon>Pichia</taxon>
    </lineage>
</organism>